<protein>
    <submittedName>
        <fullName evidence="1">Uncharacterized protein</fullName>
    </submittedName>
</protein>
<accession>A0ACC2DEV1</accession>
<reference evidence="2" key="1">
    <citation type="journal article" date="2024" name="Proc. Natl. Acad. Sci. U.S.A.">
        <title>Extraordinary preservation of gene collinearity over three hundred million years revealed in homosporous lycophytes.</title>
        <authorList>
            <person name="Li C."/>
            <person name="Wickell D."/>
            <person name="Kuo L.Y."/>
            <person name="Chen X."/>
            <person name="Nie B."/>
            <person name="Liao X."/>
            <person name="Peng D."/>
            <person name="Ji J."/>
            <person name="Jenkins J."/>
            <person name="Williams M."/>
            <person name="Shu S."/>
            <person name="Plott C."/>
            <person name="Barry K."/>
            <person name="Rajasekar S."/>
            <person name="Grimwood J."/>
            <person name="Han X."/>
            <person name="Sun S."/>
            <person name="Hou Z."/>
            <person name="He W."/>
            <person name="Dai G."/>
            <person name="Sun C."/>
            <person name="Schmutz J."/>
            <person name="Leebens-Mack J.H."/>
            <person name="Li F.W."/>
            <person name="Wang L."/>
        </authorList>
    </citation>
    <scope>NUCLEOTIDE SEQUENCE [LARGE SCALE GENOMIC DNA]</scope>
    <source>
        <strain evidence="2">cv. PW_Plant_1</strain>
    </source>
</reference>
<dbReference type="EMBL" id="CM055097">
    <property type="protein sequence ID" value="KAJ7552728.1"/>
    <property type="molecule type" value="Genomic_DNA"/>
</dbReference>
<dbReference type="Proteomes" id="UP001162992">
    <property type="component" value="Chromosome 6"/>
</dbReference>
<comment type="caution">
    <text evidence="1">The sequence shown here is derived from an EMBL/GenBank/DDBJ whole genome shotgun (WGS) entry which is preliminary data.</text>
</comment>
<keyword evidence="2" id="KW-1185">Reference proteome</keyword>
<name>A0ACC2DEV1_DIPCM</name>
<evidence type="ECO:0000313" key="2">
    <source>
        <dbReference type="Proteomes" id="UP001162992"/>
    </source>
</evidence>
<sequence length="76" mass="8213">MEIRMCVVALSALLARKAVLDALAARGVVERRVLYAHHSLNSHAWLQQCTASEAMILICFGTGSGRDPGEGASFQR</sequence>
<evidence type="ECO:0000313" key="1">
    <source>
        <dbReference type="EMBL" id="KAJ7552728.1"/>
    </source>
</evidence>
<gene>
    <name evidence="1" type="ORF">O6H91_06G067400</name>
</gene>
<organism evidence="1 2">
    <name type="scientific">Diphasiastrum complanatum</name>
    <name type="common">Issler's clubmoss</name>
    <name type="synonym">Lycopodium complanatum</name>
    <dbReference type="NCBI Taxonomy" id="34168"/>
    <lineage>
        <taxon>Eukaryota</taxon>
        <taxon>Viridiplantae</taxon>
        <taxon>Streptophyta</taxon>
        <taxon>Embryophyta</taxon>
        <taxon>Tracheophyta</taxon>
        <taxon>Lycopodiopsida</taxon>
        <taxon>Lycopodiales</taxon>
        <taxon>Lycopodiaceae</taxon>
        <taxon>Lycopodioideae</taxon>
        <taxon>Diphasiastrum</taxon>
    </lineage>
</organism>
<proteinExistence type="predicted"/>